<evidence type="ECO:0000313" key="3">
    <source>
        <dbReference type="Proteomes" id="UP000515789"/>
    </source>
</evidence>
<name>A0A7G5MSS0_9FIRM</name>
<dbReference type="AlphaFoldDB" id="A0A7G5MSS0"/>
<evidence type="ECO:0000313" key="2">
    <source>
        <dbReference type="EMBL" id="QMW77663.1"/>
    </source>
</evidence>
<gene>
    <name evidence="2" type="ORF">E5259_08700</name>
</gene>
<accession>A0A7G5MSS0</accession>
<dbReference type="GeneID" id="75055723"/>
<dbReference type="Pfam" id="PF22768">
    <property type="entry name" value="SPP1_Dit"/>
    <property type="match status" value="1"/>
</dbReference>
<dbReference type="RefSeq" id="WP_018598221.1">
    <property type="nucleotide sequence ID" value="NZ_CABLBP010000009.1"/>
</dbReference>
<dbReference type="InterPro" id="IPR054738">
    <property type="entry name" value="Siphovirus-type_tail_C"/>
</dbReference>
<organism evidence="2 3">
    <name type="scientific">Blautia producta</name>
    <dbReference type="NCBI Taxonomy" id="33035"/>
    <lineage>
        <taxon>Bacteria</taxon>
        <taxon>Bacillati</taxon>
        <taxon>Bacillota</taxon>
        <taxon>Clostridia</taxon>
        <taxon>Lachnospirales</taxon>
        <taxon>Lachnospiraceae</taxon>
        <taxon>Blautia</taxon>
    </lineage>
</organism>
<dbReference type="Proteomes" id="UP000515789">
    <property type="component" value="Chromosome"/>
</dbReference>
<feature type="domain" description="Siphovirus-type tail component C-terminal" evidence="1">
    <location>
        <begin position="174"/>
        <end position="278"/>
    </location>
</feature>
<sequence>MTRKIIFTFRKGEEELVLDDSSFSVVAYEGLESTDYDMLTEENVGYAGERKRRMKILKRPIAIEFDYLGYEDIPEVRQKLIGFFSPYSSGNLTVDFMGTERAIEYEVQKLKFSSQNVFEPISCLLELVCVDPDFQTPYHLMEAISTWVDGWKWKFKLPFHMKRRGDPRVNIVNDGHVETPIEVEFHGPAENPRVTNLTTGEYVQVNRTLTSDDTLFINTAFRNKTVEIERNGVREDAFDYIDLGSTFFSLRLGDNLLEYSTQNDLNPQSVIIRYKKRYLGV</sequence>
<reference evidence="2 3" key="1">
    <citation type="submission" date="2019-04" db="EMBL/GenBank/DDBJ databases">
        <authorList>
            <person name="Schori C."/>
            <person name="Ahrens C."/>
        </authorList>
    </citation>
    <scope>NUCLEOTIDE SEQUENCE [LARGE SCALE GENOMIC DNA]</scope>
    <source>
        <strain evidence="2 3">DSM 2950</strain>
    </source>
</reference>
<dbReference type="Gene3D" id="2.60.120.860">
    <property type="match status" value="1"/>
</dbReference>
<dbReference type="EMBL" id="CP039126">
    <property type="protein sequence ID" value="QMW77663.1"/>
    <property type="molecule type" value="Genomic_DNA"/>
</dbReference>
<proteinExistence type="predicted"/>
<protein>
    <submittedName>
        <fullName evidence="2">Phage tail family protein</fullName>
    </submittedName>
</protein>
<evidence type="ECO:0000259" key="1">
    <source>
        <dbReference type="Pfam" id="PF22768"/>
    </source>
</evidence>